<dbReference type="Pfam" id="PF00034">
    <property type="entry name" value="Cytochrom_C"/>
    <property type="match status" value="1"/>
</dbReference>
<dbReference type="Gene3D" id="1.10.760.10">
    <property type="entry name" value="Cytochrome c-like domain"/>
    <property type="match status" value="1"/>
</dbReference>
<dbReference type="InterPro" id="IPR011041">
    <property type="entry name" value="Quinoprot_gluc/sorb_DH_b-prop"/>
</dbReference>
<dbReference type="Proteomes" id="UP000223749">
    <property type="component" value="Chromosome"/>
</dbReference>
<evidence type="ECO:0000256" key="2">
    <source>
        <dbReference type="ARBA" id="ARBA00022723"/>
    </source>
</evidence>
<evidence type="ECO:0000313" key="7">
    <source>
        <dbReference type="Proteomes" id="UP000223749"/>
    </source>
</evidence>
<dbReference type="PROSITE" id="PS51007">
    <property type="entry name" value="CYTC"/>
    <property type="match status" value="1"/>
</dbReference>
<name>A0A2D1U595_9SPHI</name>
<dbReference type="SUPFAM" id="SSF46626">
    <property type="entry name" value="Cytochrome c"/>
    <property type="match status" value="1"/>
</dbReference>
<dbReference type="KEGG" id="pgs:CPT03_09850"/>
<organism evidence="6 7">
    <name type="scientific">Pedobacter ginsengisoli</name>
    <dbReference type="NCBI Taxonomy" id="363852"/>
    <lineage>
        <taxon>Bacteria</taxon>
        <taxon>Pseudomonadati</taxon>
        <taxon>Bacteroidota</taxon>
        <taxon>Sphingobacteriia</taxon>
        <taxon>Sphingobacteriales</taxon>
        <taxon>Sphingobacteriaceae</taxon>
        <taxon>Pedobacter</taxon>
    </lineage>
</organism>
<dbReference type="AlphaFoldDB" id="A0A2D1U595"/>
<keyword evidence="7" id="KW-1185">Reference proteome</keyword>
<evidence type="ECO:0000313" key="6">
    <source>
        <dbReference type="EMBL" id="ATP56755.1"/>
    </source>
</evidence>
<proteinExistence type="predicted"/>
<keyword evidence="1 4" id="KW-0349">Heme</keyword>
<dbReference type="PANTHER" id="PTHR33546">
    <property type="entry name" value="LARGE, MULTIFUNCTIONAL SECRETED PROTEIN-RELATED"/>
    <property type="match status" value="1"/>
</dbReference>
<evidence type="ECO:0000259" key="5">
    <source>
        <dbReference type="PROSITE" id="PS51007"/>
    </source>
</evidence>
<keyword evidence="3 4" id="KW-0408">Iron</keyword>
<gene>
    <name evidence="6" type="ORF">CPT03_09850</name>
</gene>
<dbReference type="InterPro" id="IPR013427">
    <property type="entry name" value="Haem-bd_dom_put"/>
</dbReference>
<sequence>MKSNRTRSVKLSVALLLLILIGVSFTTFQKYNPGPKVEKLKLLPNFKAEHLYSPSGSKTGSWVSMTFDDKGRIITSDQYGFLYRLVIPPIGSDTTKVKVKVEKLIVGDSTNNKVGMGYAHGLLYAFNSLYVMVNHNSDDKFKSGSGLYRLQDTDGDDQFDKVTLLKALTGEGEHGPHSIVLSPDKKSIYMIAGNYTDMPDMDNYRLPRTWKEDNALATIKDPNGHATDRFAPGAFVMKTDPDGAKWELVSAGYRNPYDFTFNEDGEMFVYDGDMEWDLGMPWYKPTRISHATSGSEFGWRSGNTNWSPSYIDNLPAILNIGQGSPTNLVSSYNARFPEKYRRGLLAFDWTFGIIYSVQLIPDGSSYKTTAEEFLSGQPLPLTDGVIGPDGALYFLTGGRELESDLYRVYYGDNSLPNNDLPSNATASILEARNLRKQLEEFHGKPDPEAIKLAWPNLKNKDRFIRYAARIAVEHQPVAEWQDKALNEKDPVALMQSMTALARNGSKDLNSKMLNALMKINYSLLSESQKMDLLRTIELTLLRTGKPQSSDRLKLSNYLNAHFPAKSNEINRFMTKILVYIGDERVVPKTLAIIDLAKDDESDQKGITSSTDLILKNPQYGLDIAKTLSKTPPSQQIYYAVALSEAKKGWTPALRSKYFKWFFKAFGYKGGNSYIGFIDEARKIALRNVPKEQYAHYNKMSGDGLVDNKQLKLADVTQPKGPGKDWKLEDALAVVKDSLVGRDFKNGKMMFAATLCISCHTSGGEGGSAGPDLTHLGTRFSEKDILESIITPSKVISDQYAAKVYYLKDGSSIYGRYKKETKDNIYISQNPFSPQTLRAIKKKDIVITSVSKLSIMMPGMINSLNKEELKDLMAYLISGGNKDSKEFQPVSK</sequence>
<evidence type="ECO:0000256" key="4">
    <source>
        <dbReference type="PROSITE-ProRule" id="PRU00433"/>
    </source>
</evidence>
<accession>A0A2D1U595</accession>
<evidence type="ECO:0000256" key="3">
    <source>
        <dbReference type="ARBA" id="ARBA00023004"/>
    </source>
</evidence>
<dbReference type="NCBIfam" id="TIGR02603">
    <property type="entry name" value="CxxCH_TIGR02603"/>
    <property type="match status" value="1"/>
</dbReference>
<dbReference type="GO" id="GO:0009055">
    <property type="term" value="F:electron transfer activity"/>
    <property type="evidence" value="ECO:0007669"/>
    <property type="project" value="InterPro"/>
</dbReference>
<dbReference type="SUPFAM" id="SSF50952">
    <property type="entry name" value="Soluble quinoprotein glucose dehydrogenase"/>
    <property type="match status" value="1"/>
</dbReference>
<dbReference type="RefSeq" id="WP_099438691.1">
    <property type="nucleotide sequence ID" value="NZ_CP024091.1"/>
</dbReference>
<dbReference type="PANTHER" id="PTHR33546:SF1">
    <property type="entry name" value="LARGE, MULTIFUNCTIONAL SECRETED PROTEIN"/>
    <property type="match status" value="1"/>
</dbReference>
<dbReference type="InterPro" id="IPR011042">
    <property type="entry name" value="6-blade_b-propeller_TolB-like"/>
</dbReference>
<dbReference type="EMBL" id="CP024091">
    <property type="protein sequence ID" value="ATP56755.1"/>
    <property type="molecule type" value="Genomic_DNA"/>
</dbReference>
<reference evidence="6 7" key="1">
    <citation type="submission" date="2017-10" db="EMBL/GenBank/DDBJ databases">
        <title>Whole genome of Pedobacter ginsengisoli T01R-27 isolated from tomato rhizosphere.</title>
        <authorList>
            <person name="Weon H.-Y."/>
            <person name="Lee S.A."/>
            <person name="Sang M.K."/>
            <person name="Song J."/>
        </authorList>
    </citation>
    <scope>NUCLEOTIDE SEQUENCE [LARGE SCALE GENOMIC DNA]</scope>
    <source>
        <strain evidence="6 7">T01R-27</strain>
    </source>
</reference>
<dbReference type="Gene3D" id="2.120.10.30">
    <property type="entry name" value="TolB, C-terminal domain"/>
    <property type="match status" value="1"/>
</dbReference>
<dbReference type="InterPro" id="IPR009056">
    <property type="entry name" value="Cyt_c-like_dom"/>
</dbReference>
<feature type="domain" description="Cytochrome c" evidence="5">
    <location>
        <begin position="741"/>
        <end position="879"/>
    </location>
</feature>
<dbReference type="GO" id="GO:0020037">
    <property type="term" value="F:heme binding"/>
    <property type="evidence" value="ECO:0007669"/>
    <property type="project" value="InterPro"/>
</dbReference>
<keyword evidence="2 4" id="KW-0479">Metal-binding</keyword>
<dbReference type="OrthoDB" id="627427at2"/>
<evidence type="ECO:0000256" key="1">
    <source>
        <dbReference type="ARBA" id="ARBA00022617"/>
    </source>
</evidence>
<protein>
    <submittedName>
        <fullName evidence="6">Heme-binding protein</fullName>
    </submittedName>
</protein>
<dbReference type="InterPro" id="IPR036909">
    <property type="entry name" value="Cyt_c-like_dom_sf"/>
</dbReference>
<dbReference type="GO" id="GO:0046872">
    <property type="term" value="F:metal ion binding"/>
    <property type="evidence" value="ECO:0007669"/>
    <property type="project" value="UniProtKB-KW"/>
</dbReference>